<dbReference type="Gene3D" id="3.40.710.10">
    <property type="entry name" value="DD-peptidase/beta-lactamase superfamily"/>
    <property type="match status" value="1"/>
</dbReference>
<evidence type="ECO:0000313" key="5">
    <source>
        <dbReference type="Proteomes" id="UP001383192"/>
    </source>
</evidence>
<dbReference type="EMBL" id="JAYKXP010000070">
    <property type="protein sequence ID" value="KAK7031222.1"/>
    <property type="molecule type" value="Genomic_DNA"/>
</dbReference>
<dbReference type="InterPro" id="IPR050491">
    <property type="entry name" value="AmpC-like"/>
</dbReference>
<proteinExistence type="inferred from homology"/>
<dbReference type="PANTHER" id="PTHR46825:SF15">
    <property type="entry name" value="BETA-LACTAMASE-RELATED DOMAIN-CONTAINING PROTEIN"/>
    <property type="match status" value="1"/>
</dbReference>
<sequence>MGVLALLILYISTLVQIIQRPLRYTSTDLLDSDTDTFIEGVISSWNSSGGVGVAVVKQYEDGSWQVETKGYGIAKVTEEKKPDGDSLFYIASNSKLFTTIATGLLISNESLSPRLSWDTKFADVLPEHTWKLQDPVASAGTTIIDAMSHRTGLPRHDSMYSKTDDVESILRRARYLKASASFRSSWQYNNIMYMLLGYLPTVTLPGKPTIATYVKEHIFDPLGLSSATYSLDTAKRSGHLVDPIAREVNKTEELFGRGKTRVVRYPTWFQEESGDESYLAGAGGIMMSVKDAVRTWALPDNLDFSLDVVHPFRLLGFKSFYWKDKIHEQANRLSLEKLSAADVSNRQYPEVSNPVYGGGQRRSSYRGNDIIEHEGAITGKKFATYWALDSTSRYQLGYHTCIARLPNSKLGIAVFTNDDDYGASFMQVIKWRIIDKVLGLEPIDWDSRMKARDRERYQKQLSKIRSRPENPIPPPVPFEQLAGVYHDLGYGGIELCYVSAPHPIKESDICQKLREEHVLILPNAVNNDIPILLARWDRFRYSHFKLEHVNGALFTATKLDSRPTDDPPEPYWTATADELFTVEFVVEDGKAAFGLMNGFWGAGPGVESPVEGNMKEIAEVWFEQI</sequence>
<comment type="similarity">
    <text evidence="1">Belongs to the peptidase S12 family.</text>
</comment>
<dbReference type="SUPFAM" id="SSF56601">
    <property type="entry name" value="beta-lactamase/transpeptidase-like"/>
    <property type="match status" value="1"/>
</dbReference>
<dbReference type="PANTHER" id="PTHR46825">
    <property type="entry name" value="D-ALANYL-D-ALANINE-CARBOXYPEPTIDASE/ENDOPEPTIDASE AMPH"/>
    <property type="match status" value="1"/>
</dbReference>
<protein>
    <recommendedName>
        <fullName evidence="3">Beta-lactamase-related domain-containing protein</fullName>
    </recommendedName>
</protein>
<evidence type="ECO:0000259" key="3">
    <source>
        <dbReference type="Pfam" id="PF00144"/>
    </source>
</evidence>
<evidence type="ECO:0000256" key="2">
    <source>
        <dbReference type="SAM" id="SignalP"/>
    </source>
</evidence>
<keyword evidence="2" id="KW-0732">Signal</keyword>
<evidence type="ECO:0000256" key="1">
    <source>
        <dbReference type="ARBA" id="ARBA00038215"/>
    </source>
</evidence>
<comment type="caution">
    <text evidence="4">The sequence shown here is derived from an EMBL/GenBank/DDBJ whole genome shotgun (WGS) entry which is preliminary data.</text>
</comment>
<feature type="signal peptide" evidence="2">
    <location>
        <begin position="1"/>
        <end position="17"/>
    </location>
</feature>
<accession>A0AAW0BXJ1</accession>
<dbReference type="Pfam" id="PF00144">
    <property type="entry name" value="Beta-lactamase"/>
    <property type="match status" value="1"/>
</dbReference>
<dbReference type="InterPro" id="IPR012338">
    <property type="entry name" value="Beta-lactam/transpept-like"/>
</dbReference>
<dbReference type="Proteomes" id="UP001383192">
    <property type="component" value="Unassembled WGS sequence"/>
</dbReference>
<dbReference type="AlphaFoldDB" id="A0AAW0BXJ1"/>
<name>A0AAW0BXJ1_9AGAR</name>
<feature type="chain" id="PRO_5043765719" description="Beta-lactamase-related domain-containing protein" evidence="2">
    <location>
        <begin position="18"/>
        <end position="625"/>
    </location>
</feature>
<feature type="domain" description="Beta-lactamase-related" evidence="3">
    <location>
        <begin position="60"/>
        <end position="421"/>
    </location>
</feature>
<dbReference type="InterPro" id="IPR001466">
    <property type="entry name" value="Beta-lactam-related"/>
</dbReference>
<reference evidence="4 5" key="1">
    <citation type="submission" date="2024-01" db="EMBL/GenBank/DDBJ databases">
        <title>A draft genome for a cacao thread blight-causing isolate of Paramarasmius palmivorus.</title>
        <authorList>
            <person name="Baruah I.K."/>
            <person name="Bukari Y."/>
            <person name="Amoako-Attah I."/>
            <person name="Meinhardt L.W."/>
            <person name="Bailey B.A."/>
            <person name="Cohen S.P."/>
        </authorList>
    </citation>
    <scope>NUCLEOTIDE SEQUENCE [LARGE SCALE GENOMIC DNA]</scope>
    <source>
        <strain evidence="4 5">GH-12</strain>
    </source>
</reference>
<evidence type="ECO:0000313" key="4">
    <source>
        <dbReference type="EMBL" id="KAK7031222.1"/>
    </source>
</evidence>
<gene>
    <name evidence="4" type="ORF">VNI00_013638</name>
</gene>
<organism evidence="4 5">
    <name type="scientific">Paramarasmius palmivorus</name>
    <dbReference type="NCBI Taxonomy" id="297713"/>
    <lineage>
        <taxon>Eukaryota</taxon>
        <taxon>Fungi</taxon>
        <taxon>Dikarya</taxon>
        <taxon>Basidiomycota</taxon>
        <taxon>Agaricomycotina</taxon>
        <taxon>Agaricomycetes</taxon>
        <taxon>Agaricomycetidae</taxon>
        <taxon>Agaricales</taxon>
        <taxon>Marasmiineae</taxon>
        <taxon>Marasmiaceae</taxon>
        <taxon>Paramarasmius</taxon>
    </lineage>
</organism>
<keyword evidence="5" id="KW-1185">Reference proteome</keyword>